<accession>A0A5J9U699</accession>
<dbReference type="SMART" id="SM00249">
    <property type="entry name" value="PHD"/>
    <property type="match status" value="1"/>
</dbReference>
<evidence type="ECO:0000256" key="3">
    <source>
        <dbReference type="ARBA" id="ARBA00022723"/>
    </source>
</evidence>
<keyword evidence="4 8" id="KW-0863">Zinc-finger</keyword>
<proteinExistence type="inferred from homology"/>
<dbReference type="PROSITE" id="PS50016">
    <property type="entry name" value="ZF_PHD_2"/>
    <property type="match status" value="1"/>
</dbReference>
<dbReference type="InterPro" id="IPR011011">
    <property type="entry name" value="Znf_FYVE_PHD"/>
</dbReference>
<dbReference type="GO" id="GO:0006325">
    <property type="term" value="P:chromatin organization"/>
    <property type="evidence" value="ECO:0007669"/>
    <property type="project" value="UniProtKB-UniRule"/>
</dbReference>
<evidence type="ECO:0000313" key="12">
    <source>
        <dbReference type="EMBL" id="TVU19084.1"/>
    </source>
</evidence>
<comment type="subcellular location">
    <subcellularLocation>
        <location evidence="9">Nucleus</location>
    </subcellularLocation>
</comment>
<gene>
    <name evidence="12" type="ORF">EJB05_35216</name>
</gene>
<dbReference type="InterPro" id="IPR021998">
    <property type="entry name" value="Alfin_N"/>
</dbReference>
<evidence type="ECO:0000256" key="10">
    <source>
        <dbReference type="SAM" id="MobiDB-lite"/>
    </source>
</evidence>
<evidence type="ECO:0000256" key="1">
    <source>
        <dbReference type="ARBA" id="ARBA00002232"/>
    </source>
</evidence>
<dbReference type="OrthoDB" id="669953at2759"/>
<dbReference type="GO" id="GO:0042393">
    <property type="term" value="F:histone binding"/>
    <property type="evidence" value="ECO:0007669"/>
    <property type="project" value="UniProtKB-UniRule"/>
</dbReference>
<keyword evidence="13" id="KW-1185">Reference proteome</keyword>
<evidence type="ECO:0000256" key="4">
    <source>
        <dbReference type="ARBA" id="ARBA00022771"/>
    </source>
</evidence>
<protein>
    <recommendedName>
        <fullName evidence="9">PHD finger protein ALFIN-LIKE</fullName>
    </recommendedName>
</protein>
<evidence type="ECO:0000256" key="6">
    <source>
        <dbReference type="ARBA" id="ARBA00023015"/>
    </source>
</evidence>
<dbReference type="InterPro" id="IPR019787">
    <property type="entry name" value="Znf_PHD-finger"/>
</dbReference>
<comment type="caution">
    <text evidence="12">The sequence shown here is derived from an EMBL/GenBank/DDBJ whole genome shotgun (WGS) entry which is preliminary data.</text>
</comment>
<feature type="region of interest" description="Disordered" evidence="10">
    <location>
        <begin position="1"/>
        <end position="38"/>
    </location>
</feature>
<dbReference type="EMBL" id="RWGY01000029">
    <property type="protein sequence ID" value="TVU19084.1"/>
    <property type="molecule type" value="Genomic_DNA"/>
</dbReference>
<reference evidence="12 13" key="1">
    <citation type="journal article" date="2019" name="Sci. Rep.">
        <title>A high-quality genome of Eragrostis curvula grass provides insights into Poaceae evolution and supports new strategies to enhance forage quality.</title>
        <authorList>
            <person name="Carballo J."/>
            <person name="Santos B.A.C.M."/>
            <person name="Zappacosta D."/>
            <person name="Garbus I."/>
            <person name="Selva J.P."/>
            <person name="Gallo C.A."/>
            <person name="Diaz A."/>
            <person name="Albertini E."/>
            <person name="Caccamo M."/>
            <person name="Echenique V."/>
        </authorList>
    </citation>
    <scope>NUCLEOTIDE SEQUENCE [LARGE SCALE GENOMIC DNA]</scope>
    <source>
        <strain evidence="13">cv. Victoria</strain>
        <tissue evidence="12">Leaf</tissue>
    </source>
</reference>
<comment type="domain">
    <text evidence="9">The PHD-type zinc finger mediates the binding to H3K4me3.</text>
</comment>
<keyword evidence="3 9" id="KW-0479">Metal-binding</keyword>
<dbReference type="Gramene" id="TVU19084">
    <property type="protein sequence ID" value="TVU19084"/>
    <property type="gene ID" value="EJB05_35216"/>
</dbReference>
<keyword evidence="5 9" id="KW-0862">Zinc</keyword>
<dbReference type="Gene3D" id="3.30.40.10">
    <property type="entry name" value="Zinc/RING finger domain, C3HC4 (zinc finger)"/>
    <property type="match status" value="1"/>
</dbReference>
<keyword evidence="9" id="KW-0156">Chromatin regulator</keyword>
<dbReference type="SUPFAM" id="SSF57903">
    <property type="entry name" value="FYVE/PHD zinc finger"/>
    <property type="match status" value="1"/>
</dbReference>
<dbReference type="InterPro" id="IPR013083">
    <property type="entry name" value="Znf_RING/FYVE/PHD"/>
</dbReference>
<dbReference type="PANTHER" id="PTHR12321:SF113">
    <property type="entry name" value="PHD FINGER PROTEIN ALFIN-LIKE"/>
    <property type="match status" value="1"/>
</dbReference>
<sequence length="290" mass="33019">MDPSPPKVASAPPSKPVLDLNGEPVEAPTELVPPSPEKPRMEVFTGQITAIYQIFRQFSGRRAALIRAITRDEEEFSRKCNSSLESMCLYGHINGSWEVRVPELLAQPSLPEPMRGINLFRDNMEHVQWLQEVAKRCDSWLISLSFFVGANILNANGRWMLFNHLNSLETVHEAFLQSDTYHRLHREEEVRPKRDVGDEEVDDKDDYFCDICGHPYHANGFWICCDLCGGWSHGRCVKVKPEQLECVKQYVCPECISEREGHDSEYAIKMTMGAVQHVPISKNPNKCGFG</sequence>
<organism evidence="12 13">
    <name type="scientific">Eragrostis curvula</name>
    <name type="common">weeping love grass</name>
    <dbReference type="NCBI Taxonomy" id="38414"/>
    <lineage>
        <taxon>Eukaryota</taxon>
        <taxon>Viridiplantae</taxon>
        <taxon>Streptophyta</taxon>
        <taxon>Embryophyta</taxon>
        <taxon>Tracheophyta</taxon>
        <taxon>Spermatophyta</taxon>
        <taxon>Magnoliopsida</taxon>
        <taxon>Liliopsida</taxon>
        <taxon>Poales</taxon>
        <taxon>Poaceae</taxon>
        <taxon>PACMAD clade</taxon>
        <taxon>Chloridoideae</taxon>
        <taxon>Eragrostideae</taxon>
        <taxon>Eragrostidinae</taxon>
        <taxon>Eragrostis</taxon>
    </lineage>
</organism>
<dbReference type="InterPro" id="IPR045104">
    <property type="entry name" value="Alfin"/>
</dbReference>
<dbReference type="Pfam" id="PF00628">
    <property type="entry name" value="PHD"/>
    <property type="match status" value="1"/>
</dbReference>
<evidence type="ECO:0000256" key="8">
    <source>
        <dbReference type="PROSITE-ProRule" id="PRU00146"/>
    </source>
</evidence>
<keyword evidence="9" id="KW-0539">Nucleus</keyword>
<dbReference type="GO" id="GO:0008270">
    <property type="term" value="F:zinc ion binding"/>
    <property type="evidence" value="ECO:0007669"/>
    <property type="project" value="UniProtKB-KW"/>
</dbReference>
<evidence type="ECO:0000256" key="5">
    <source>
        <dbReference type="ARBA" id="ARBA00022833"/>
    </source>
</evidence>
<dbReference type="GO" id="GO:0000976">
    <property type="term" value="F:transcription cis-regulatory region binding"/>
    <property type="evidence" value="ECO:0007669"/>
    <property type="project" value="TreeGrafter"/>
</dbReference>
<dbReference type="Proteomes" id="UP000324897">
    <property type="component" value="Chromosome 7"/>
</dbReference>
<evidence type="ECO:0000256" key="7">
    <source>
        <dbReference type="ARBA" id="ARBA00023163"/>
    </source>
</evidence>
<keyword evidence="6 9" id="KW-0805">Transcription regulation</keyword>
<dbReference type="GO" id="GO:0003712">
    <property type="term" value="F:transcription coregulator activity"/>
    <property type="evidence" value="ECO:0007669"/>
    <property type="project" value="TreeGrafter"/>
</dbReference>
<dbReference type="InterPro" id="IPR001965">
    <property type="entry name" value="Znf_PHD"/>
</dbReference>
<evidence type="ECO:0000256" key="9">
    <source>
        <dbReference type="RuleBase" id="RU369089"/>
    </source>
</evidence>
<comment type="subunit">
    <text evidence="9">Interacts with H3K4me3 and to a lesser extent with H3K4me2.</text>
</comment>
<dbReference type="GO" id="GO:0005634">
    <property type="term" value="C:nucleus"/>
    <property type="evidence" value="ECO:0007669"/>
    <property type="project" value="UniProtKB-SubCell"/>
</dbReference>
<name>A0A5J9U699_9POAL</name>
<dbReference type="PANTHER" id="PTHR12321">
    <property type="entry name" value="CPG BINDING PROTEIN"/>
    <property type="match status" value="1"/>
</dbReference>
<keyword evidence="7 9" id="KW-0804">Transcription</keyword>
<feature type="domain" description="PHD-type" evidence="11">
    <location>
        <begin position="206"/>
        <end position="258"/>
    </location>
</feature>
<evidence type="ECO:0000256" key="2">
    <source>
        <dbReference type="ARBA" id="ARBA00010445"/>
    </source>
</evidence>
<comment type="similarity">
    <text evidence="2 9">Belongs to the Alfin family.</text>
</comment>
<dbReference type="GO" id="GO:0006355">
    <property type="term" value="P:regulation of DNA-templated transcription"/>
    <property type="evidence" value="ECO:0007669"/>
    <property type="project" value="UniProtKB-UniRule"/>
</dbReference>
<dbReference type="Pfam" id="PF12165">
    <property type="entry name" value="Alfin"/>
    <property type="match status" value="1"/>
</dbReference>
<evidence type="ECO:0000259" key="11">
    <source>
        <dbReference type="PROSITE" id="PS50016"/>
    </source>
</evidence>
<evidence type="ECO:0000313" key="13">
    <source>
        <dbReference type="Proteomes" id="UP000324897"/>
    </source>
</evidence>
<dbReference type="AlphaFoldDB" id="A0A5J9U699"/>
<comment type="function">
    <text evidence="1 9">Histone-binding component that specifically recognizes H3 tails trimethylated on 'Lys-4' (H3K4me3), which mark transcription start sites of virtually all active genes.</text>
</comment>